<evidence type="ECO:0000256" key="1">
    <source>
        <dbReference type="ARBA" id="ARBA00004479"/>
    </source>
</evidence>
<evidence type="ECO:0000256" key="6">
    <source>
        <dbReference type="SAM" id="Phobius"/>
    </source>
</evidence>
<organism evidence="8 9">
    <name type="scientific">Henningerozyma blattae (strain ATCC 34711 / CBS 6284 / DSM 70876 / NBRC 10599 / NRRL Y-10934 / UCD 77-7)</name>
    <name type="common">Yeast</name>
    <name type="synonym">Tetrapisispora blattae</name>
    <dbReference type="NCBI Taxonomy" id="1071380"/>
    <lineage>
        <taxon>Eukaryota</taxon>
        <taxon>Fungi</taxon>
        <taxon>Dikarya</taxon>
        <taxon>Ascomycota</taxon>
        <taxon>Saccharomycotina</taxon>
        <taxon>Saccharomycetes</taxon>
        <taxon>Saccharomycetales</taxon>
        <taxon>Saccharomycetaceae</taxon>
        <taxon>Henningerozyma</taxon>
    </lineage>
</organism>
<proteinExistence type="predicted"/>
<dbReference type="EMBL" id="HE806318">
    <property type="protein sequence ID" value="CCH59847.1"/>
    <property type="molecule type" value="Genomic_DNA"/>
</dbReference>
<name>I2H0E5_HENB6</name>
<dbReference type="InterPro" id="IPR051136">
    <property type="entry name" value="Intracellular_Lectin-GPT"/>
</dbReference>
<dbReference type="AlphaFoldDB" id="I2H0E5"/>
<dbReference type="PANTHER" id="PTHR12223:SF28">
    <property type="entry name" value="LECTIN, MANNOSE BINDING 1 LIKE"/>
    <property type="match status" value="1"/>
</dbReference>
<dbReference type="GO" id="GO:0005537">
    <property type="term" value="F:D-mannose binding"/>
    <property type="evidence" value="ECO:0007669"/>
    <property type="project" value="TreeGrafter"/>
</dbReference>
<accession>I2H0E5</accession>
<keyword evidence="4 6" id="KW-1133">Transmembrane helix</keyword>
<evidence type="ECO:0000256" key="5">
    <source>
        <dbReference type="ARBA" id="ARBA00023136"/>
    </source>
</evidence>
<sequence>MRFSYLLPATVSLCNGIVNSHPIEEDISQLNPTLSFPDLLSLPPSTIPLNWAIGDDTKLEEGRFILTPGKDSKGSIWQKNQLFLEDSITIEWTFRSRNFDGISKGGLSFWLLSDDKLSREEQLFNKDLYNGPSKFDGLQILIDNNGPIGPSIHAILNDGSKILDGGKIYKESFTSCLFGYQDSPVPSTLRLTYNIDDKNLLKLQIDNKICFQTRKILLPLNSNYIFGSTAKNDITNSESFEILKMNFFDGIISKSLIPNVNELSQPIIMKKIIDSKTGKEQIVEKSIYDSEHEKLSSFQLYKKIDKLEGEIIANDIGKLNIQLDNALETHEELMKQLAIIGSRLDYLMQQKVGKTEREEEDLDMYNHFLSLNDKLGLLLAEQEKLREKTKIDEQSRHSVIPKYDDLFRRILYWLIPLMLMLLLMTYYTFRIKQEIVKAKVL</sequence>
<evidence type="ECO:0000313" key="9">
    <source>
        <dbReference type="Proteomes" id="UP000002866"/>
    </source>
</evidence>
<dbReference type="Gene3D" id="2.60.120.200">
    <property type="match status" value="1"/>
</dbReference>
<dbReference type="GO" id="GO:0006888">
    <property type="term" value="P:endoplasmic reticulum to Golgi vesicle-mediated transport"/>
    <property type="evidence" value="ECO:0007669"/>
    <property type="project" value="EnsemblFungi"/>
</dbReference>
<feature type="transmembrane region" description="Helical" evidence="6">
    <location>
        <begin position="410"/>
        <end position="429"/>
    </location>
</feature>
<dbReference type="eggNOG" id="ENOG502QR1C">
    <property type="taxonomic scope" value="Eukaryota"/>
</dbReference>
<keyword evidence="2 6" id="KW-0812">Transmembrane</keyword>
<keyword evidence="3" id="KW-0732">Signal</keyword>
<dbReference type="SUPFAM" id="SSF49899">
    <property type="entry name" value="Concanavalin A-like lectins/glucanases"/>
    <property type="match status" value="1"/>
</dbReference>
<reference evidence="8 9" key="1">
    <citation type="journal article" date="2011" name="Proc. Natl. Acad. Sci. U.S.A.">
        <title>Evolutionary erosion of yeast sex chromosomes by mating-type switching accidents.</title>
        <authorList>
            <person name="Gordon J.L."/>
            <person name="Armisen D."/>
            <person name="Proux-Wera E."/>
            <person name="Oheigeartaigh S.S."/>
            <person name="Byrne K.P."/>
            <person name="Wolfe K.H."/>
        </authorList>
    </citation>
    <scope>NUCLEOTIDE SEQUENCE [LARGE SCALE GENOMIC DNA]</scope>
    <source>
        <strain evidence="9">ATCC 34711 / CBS 6284 / DSM 70876 / NBRC 10599 / NRRL Y-10934 / UCD 77-7</strain>
    </source>
</reference>
<dbReference type="PROSITE" id="PS51328">
    <property type="entry name" value="L_LECTIN_LIKE"/>
    <property type="match status" value="1"/>
</dbReference>
<dbReference type="OMA" id="MTIEWTF"/>
<dbReference type="GO" id="GO:0030134">
    <property type="term" value="C:COPII-coated ER to Golgi transport vesicle"/>
    <property type="evidence" value="ECO:0007669"/>
    <property type="project" value="EnsemblFungi"/>
</dbReference>
<dbReference type="Proteomes" id="UP000002866">
    <property type="component" value="Chromosome 3"/>
</dbReference>
<gene>
    <name evidence="8" type="primary">TBLA0C00300</name>
    <name evidence="8" type="ORF">TBLA_0C00300</name>
</gene>
<dbReference type="InterPro" id="IPR035661">
    <property type="entry name" value="EMP46/EMP47_N"/>
</dbReference>
<evidence type="ECO:0000259" key="7">
    <source>
        <dbReference type="PROSITE" id="PS51328"/>
    </source>
</evidence>
<dbReference type="HOGENOM" id="CLU_050572_0_0_1"/>
<comment type="subcellular location">
    <subcellularLocation>
        <location evidence="1">Membrane</location>
        <topology evidence="1">Single-pass type I membrane protein</topology>
    </subcellularLocation>
</comment>
<dbReference type="STRING" id="1071380.I2H0E5"/>
<feature type="domain" description="L-type lectin-like" evidence="7">
    <location>
        <begin position="26"/>
        <end position="250"/>
    </location>
</feature>
<dbReference type="GO" id="GO:0000139">
    <property type="term" value="C:Golgi membrane"/>
    <property type="evidence" value="ECO:0007669"/>
    <property type="project" value="EnsemblFungi"/>
</dbReference>
<protein>
    <recommendedName>
        <fullName evidence="7">L-type lectin-like domain-containing protein</fullName>
    </recommendedName>
</protein>
<dbReference type="GO" id="GO:0005793">
    <property type="term" value="C:endoplasmic reticulum-Golgi intermediate compartment"/>
    <property type="evidence" value="ECO:0007669"/>
    <property type="project" value="TreeGrafter"/>
</dbReference>
<dbReference type="InParanoid" id="I2H0E5"/>
<dbReference type="KEGG" id="tbl:TBLA_0C00300"/>
<dbReference type="PANTHER" id="PTHR12223">
    <property type="entry name" value="VESICULAR MANNOSE-BINDING LECTIN"/>
    <property type="match status" value="1"/>
</dbReference>
<evidence type="ECO:0000313" key="8">
    <source>
        <dbReference type="EMBL" id="CCH59847.1"/>
    </source>
</evidence>
<dbReference type="CDD" id="cd06903">
    <property type="entry name" value="lectin_EMP46_EMP47"/>
    <property type="match status" value="1"/>
</dbReference>
<evidence type="ECO:0000256" key="2">
    <source>
        <dbReference type="ARBA" id="ARBA00022692"/>
    </source>
</evidence>
<dbReference type="InterPro" id="IPR013320">
    <property type="entry name" value="ConA-like_dom_sf"/>
</dbReference>
<keyword evidence="9" id="KW-1185">Reference proteome</keyword>
<keyword evidence="5 6" id="KW-0472">Membrane</keyword>
<dbReference type="Pfam" id="PF03388">
    <property type="entry name" value="Lectin_leg-like"/>
    <property type="match status" value="1"/>
</dbReference>
<dbReference type="GeneID" id="14494924"/>
<evidence type="ECO:0000256" key="4">
    <source>
        <dbReference type="ARBA" id="ARBA00022989"/>
    </source>
</evidence>
<dbReference type="RefSeq" id="XP_004179366.1">
    <property type="nucleotide sequence ID" value="XM_004179318.1"/>
</dbReference>
<evidence type="ECO:0000256" key="3">
    <source>
        <dbReference type="ARBA" id="ARBA00022729"/>
    </source>
</evidence>
<dbReference type="OrthoDB" id="10265193at2759"/>
<dbReference type="GO" id="GO:0005789">
    <property type="term" value="C:endoplasmic reticulum membrane"/>
    <property type="evidence" value="ECO:0007669"/>
    <property type="project" value="TreeGrafter"/>
</dbReference>
<dbReference type="InterPro" id="IPR005052">
    <property type="entry name" value="Lectin_leg"/>
</dbReference>